<dbReference type="Proteomes" id="UP000094313">
    <property type="component" value="Chromosome"/>
</dbReference>
<protein>
    <recommendedName>
        <fullName evidence="1">DUF6268 domain-containing protein</fullName>
    </recommendedName>
</protein>
<gene>
    <name evidence="2" type="ORF">BFS30_25575</name>
</gene>
<evidence type="ECO:0000313" key="3">
    <source>
        <dbReference type="Proteomes" id="UP000094313"/>
    </source>
</evidence>
<name>A0A1D7QNK5_9SPHI</name>
<organism evidence="2 3">
    <name type="scientific">Pedobacter steynii</name>
    <dbReference type="NCBI Taxonomy" id="430522"/>
    <lineage>
        <taxon>Bacteria</taxon>
        <taxon>Pseudomonadati</taxon>
        <taxon>Bacteroidota</taxon>
        <taxon>Sphingobacteriia</taxon>
        <taxon>Sphingobacteriales</taxon>
        <taxon>Sphingobacteriaceae</taxon>
        <taxon>Pedobacter</taxon>
    </lineage>
</organism>
<proteinExistence type="predicted"/>
<reference evidence="2 3" key="1">
    <citation type="submission" date="2016-08" db="EMBL/GenBank/DDBJ databases">
        <authorList>
            <person name="Seilhamer J.J."/>
        </authorList>
    </citation>
    <scope>NUCLEOTIDE SEQUENCE [LARGE SCALE GENOMIC DNA]</scope>
    <source>
        <strain evidence="2 3">DX4</strain>
    </source>
</reference>
<keyword evidence="3" id="KW-1185">Reference proteome</keyword>
<dbReference type="EMBL" id="CP017141">
    <property type="protein sequence ID" value="AOM80235.1"/>
    <property type="molecule type" value="Genomic_DNA"/>
</dbReference>
<evidence type="ECO:0000313" key="2">
    <source>
        <dbReference type="EMBL" id="AOM80235.1"/>
    </source>
</evidence>
<dbReference type="RefSeq" id="WP_069381897.1">
    <property type="nucleotide sequence ID" value="NZ_CP017141.1"/>
</dbReference>
<sequence length="337" mass="38048">MKTLILVRSCNISNNLQIASHCRYKGMTKWSRLCLLVFFLVLFSNKGHGQIIQDVGGIAATIHNKASFKDLPSESSLSEHKFQLNTYDAWLPVPPFKIGRTSIFSNLNYRLMDFKYENNTIADPNLMERIHEIKSVIIIRRPISGKWSILGIAMPALAADLKKSVSFDDLILDGILGVSKKFGAESNLEIGLGVHAMYSFGETLITPGISIDYRSTNNKWLAQFYWPRLNVLYSVNPNTQIGLAGSIDWTRFNLKNYPGYKGQEVDYAQFSTIHGGLQLHQRLVGGIWLQVQGGMGLLNRYELFDTRQKTVNDFSISNMAYGKAALSYRVGRRTNKH</sequence>
<dbReference type="OrthoDB" id="642459at2"/>
<dbReference type="KEGG" id="psty:BFS30_25575"/>
<dbReference type="Pfam" id="PF19783">
    <property type="entry name" value="DUF6268"/>
    <property type="match status" value="1"/>
</dbReference>
<accession>A0A1D7QNK5</accession>
<evidence type="ECO:0000259" key="1">
    <source>
        <dbReference type="Pfam" id="PF19783"/>
    </source>
</evidence>
<feature type="domain" description="DUF6268" evidence="1">
    <location>
        <begin position="117"/>
        <end position="311"/>
    </location>
</feature>
<dbReference type="AlphaFoldDB" id="A0A1D7QNK5"/>
<dbReference type="InterPro" id="IPR046235">
    <property type="entry name" value="DUF6268"/>
</dbReference>